<dbReference type="EMBL" id="DS231740">
    <property type="protein sequence ID" value="KNB20076.1"/>
    <property type="molecule type" value="Genomic_DNA"/>
</dbReference>
<dbReference type="RefSeq" id="XP_018258121.1">
    <property type="nucleotide sequence ID" value="XM_018403156.1"/>
</dbReference>
<dbReference type="AlphaFoldDB" id="A0A0J9WC20"/>
<accession>A0A0J9WC20</accession>
<dbReference type="VEuPathDB" id="FungiDB:FOXG_22744"/>
<reference evidence="1" key="1">
    <citation type="submission" date="2007-04" db="EMBL/GenBank/DDBJ databases">
        <authorList>
            <consortium name="The Broad Institute Genome Sequencing Platform"/>
            <person name="Birren B."/>
            <person name="Lander E."/>
            <person name="Galagan J."/>
            <person name="Nusbaum C."/>
            <person name="Devon K."/>
            <person name="Ma L.-J."/>
            <person name="Jaffe D."/>
            <person name="Butler J."/>
            <person name="Alvarez P."/>
            <person name="Gnerre S."/>
            <person name="Grabherr M."/>
            <person name="Kleber M."/>
            <person name="Mauceli E."/>
            <person name="Brockman W."/>
            <person name="MacCallum I.A."/>
            <person name="Young S."/>
            <person name="LaButti K."/>
            <person name="DeCaprio D."/>
            <person name="Crawford M."/>
            <person name="Koehrsen M."/>
            <person name="Engels R."/>
            <person name="Montgomery P."/>
            <person name="Pearson M."/>
            <person name="Howarth C."/>
            <person name="Larson L."/>
            <person name="White J."/>
            <person name="O'Leary S."/>
            <person name="Kodira C."/>
            <person name="Zeng Q."/>
            <person name="Yandava C."/>
            <person name="Alvarado L."/>
            <person name="Kistler C."/>
            <person name="Shim W.-B."/>
            <person name="Kang S."/>
            <person name="Woloshuk C."/>
        </authorList>
    </citation>
    <scope>NUCLEOTIDE SEQUENCE</scope>
    <source>
        <strain evidence="1">4287</strain>
    </source>
</reference>
<protein>
    <submittedName>
        <fullName evidence="1">Uncharacterized protein</fullName>
    </submittedName>
</protein>
<dbReference type="KEGG" id="fox:FOXG_22744"/>
<dbReference type="Proteomes" id="UP000009097">
    <property type="component" value="Unassembled WGS sequence"/>
</dbReference>
<evidence type="ECO:0000313" key="2">
    <source>
        <dbReference type="Proteomes" id="UP000009097"/>
    </source>
</evidence>
<evidence type="ECO:0000313" key="1">
    <source>
        <dbReference type="EMBL" id="KNB20076.1"/>
    </source>
</evidence>
<organism evidence="1 2">
    <name type="scientific">Fusarium oxysporum f. sp. lycopersici (strain 4287 / CBS 123668 / FGSC 9935 / NRRL 34936)</name>
    <name type="common">Fusarium vascular wilt of tomato</name>
    <dbReference type="NCBI Taxonomy" id="426428"/>
    <lineage>
        <taxon>Eukaryota</taxon>
        <taxon>Fungi</taxon>
        <taxon>Dikarya</taxon>
        <taxon>Ascomycota</taxon>
        <taxon>Pezizomycotina</taxon>
        <taxon>Sordariomycetes</taxon>
        <taxon>Hypocreomycetidae</taxon>
        <taxon>Hypocreales</taxon>
        <taxon>Nectriaceae</taxon>
        <taxon>Fusarium</taxon>
        <taxon>Fusarium oxysporum species complex</taxon>
    </lineage>
</organism>
<reference evidence="1" key="2">
    <citation type="journal article" date="2010" name="Nature">
        <title>Comparative genomics reveals mobile pathogenicity chromosomes in Fusarium.</title>
        <authorList>
            <person name="Ma L.J."/>
            <person name="van der Does H.C."/>
            <person name="Borkovich K.A."/>
            <person name="Coleman J.J."/>
            <person name="Daboussi M.J."/>
            <person name="Di Pietro A."/>
            <person name="Dufresne M."/>
            <person name="Freitag M."/>
            <person name="Grabherr M."/>
            <person name="Henrissat B."/>
            <person name="Houterman P.M."/>
            <person name="Kang S."/>
            <person name="Shim W.B."/>
            <person name="Woloshuk C."/>
            <person name="Xie X."/>
            <person name="Xu J.R."/>
            <person name="Antoniw J."/>
            <person name="Baker S.E."/>
            <person name="Bluhm B.H."/>
            <person name="Breakspear A."/>
            <person name="Brown D.W."/>
            <person name="Butchko R.A."/>
            <person name="Chapman S."/>
            <person name="Coulson R."/>
            <person name="Coutinho P.M."/>
            <person name="Danchin E.G."/>
            <person name="Diener A."/>
            <person name="Gale L.R."/>
            <person name="Gardiner D.M."/>
            <person name="Goff S."/>
            <person name="Hammond-Kosack K.E."/>
            <person name="Hilburn K."/>
            <person name="Hua-Van A."/>
            <person name="Jonkers W."/>
            <person name="Kazan K."/>
            <person name="Kodira C.D."/>
            <person name="Koehrsen M."/>
            <person name="Kumar L."/>
            <person name="Lee Y.H."/>
            <person name="Li L."/>
            <person name="Manners J.M."/>
            <person name="Miranda-Saavedra D."/>
            <person name="Mukherjee M."/>
            <person name="Park G."/>
            <person name="Park J."/>
            <person name="Park S.Y."/>
            <person name="Proctor R.H."/>
            <person name="Regev A."/>
            <person name="Ruiz-Roldan M.C."/>
            <person name="Sain D."/>
            <person name="Sakthikumar S."/>
            <person name="Sykes S."/>
            <person name="Schwartz D.C."/>
            <person name="Turgeon B.G."/>
            <person name="Wapinski I."/>
            <person name="Yoder O."/>
            <person name="Young S."/>
            <person name="Zeng Q."/>
            <person name="Zhou S."/>
            <person name="Galagan J."/>
            <person name="Cuomo C.A."/>
            <person name="Kistler H.C."/>
            <person name="Rep M."/>
        </authorList>
    </citation>
    <scope>NUCLEOTIDE SEQUENCE [LARGE SCALE GENOMIC DNA]</scope>
    <source>
        <strain evidence="1">4287</strain>
    </source>
</reference>
<gene>
    <name evidence="1" type="ORF">FOXG_22744</name>
</gene>
<sequence>MSDRTFGVTLWAYSLAQLYQELSRKRFPGESSSGLVPAPRALTSLDSSFSSRKPVVCGIKILSQLSRDRSKAATTMPN</sequence>
<name>A0A0J9WC20_FUSO4</name>
<dbReference type="GeneID" id="28963450"/>
<proteinExistence type="predicted"/>